<name>A0ABR3WC11_9PEZI</name>
<evidence type="ECO:0000313" key="2">
    <source>
        <dbReference type="Proteomes" id="UP001583177"/>
    </source>
</evidence>
<dbReference type="EMBL" id="JAWRVE010000108">
    <property type="protein sequence ID" value="KAL1858084.1"/>
    <property type="molecule type" value="Genomic_DNA"/>
</dbReference>
<protein>
    <submittedName>
        <fullName evidence="1">Uncharacterized protein</fullName>
    </submittedName>
</protein>
<gene>
    <name evidence="1" type="ORF">Daus18300_010085</name>
</gene>
<accession>A0ABR3WC11</accession>
<evidence type="ECO:0000313" key="1">
    <source>
        <dbReference type="EMBL" id="KAL1858084.1"/>
    </source>
</evidence>
<dbReference type="Proteomes" id="UP001583177">
    <property type="component" value="Unassembled WGS sequence"/>
</dbReference>
<sequence>MAAVDPITLETLATWAPANQTLFSPYGEITNGSLVFPTLEGHIFLVRREDTANGIFFQQVLDIDLSSILPTGHSPMSTMYDQDGNLWFAATPIPSMGSTDNSSMIGFVDPGGAIHTKTIENQMFENSMAVNRRTAYINSGPLGNSDHANATGHMFAFQADESGGVRTVWTESYSAGSMVKPGGFARGSGSTPSLVGDKFVAITDNADGQVNLVVYRQVQENGHDNPEGRSRLVCQVPLFKSNASANENAMVSHVDGLTYSVIINNNYGAPEMQNSDASNNINGAFNSFASLAPGIDRVDISLDGHCVLRWESEIRSTSVLSLSTSNGVVYTYTQDDTLALDGQYVWYFTALNFTTGEEIWRARAGAGGNFNNNFSPTQLAPNGMLYQIVAAGIIWLKDGDKGVVY</sequence>
<reference evidence="1 2" key="1">
    <citation type="journal article" date="2024" name="IMA Fungus">
        <title>IMA Genome - F19 : A genome assembly and annotation guide to empower mycologists, including annotated draft genome sequences of Ceratocystis pirilliformis, Diaporthe australafricana, Fusarium ophioides, Paecilomyces lecythidis, and Sporothrix stenoceras.</title>
        <authorList>
            <person name="Aylward J."/>
            <person name="Wilson A.M."/>
            <person name="Visagie C.M."/>
            <person name="Spraker J."/>
            <person name="Barnes I."/>
            <person name="Buitendag C."/>
            <person name="Ceriani C."/>
            <person name="Del Mar Angel L."/>
            <person name="du Plessis D."/>
            <person name="Fuchs T."/>
            <person name="Gasser K."/>
            <person name="Kramer D."/>
            <person name="Li W."/>
            <person name="Munsamy K."/>
            <person name="Piso A."/>
            <person name="Price J.L."/>
            <person name="Sonnekus B."/>
            <person name="Thomas C."/>
            <person name="van der Nest A."/>
            <person name="van Dijk A."/>
            <person name="van Heerden A."/>
            <person name="van Vuuren N."/>
            <person name="Yilmaz N."/>
            <person name="Duong T.A."/>
            <person name="van der Merwe N.A."/>
            <person name="Wingfield M.J."/>
            <person name="Wingfield B.D."/>
        </authorList>
    </citation>
    <scope>NUCLEOTIDE SEQUENCE [LARGE SCALE GENOMIC DNA]</scope>
    <source>
        <strain evidence="1 2">CMW 18300</strain>
    </source>
</reference>
<organism evidence="1 2">
    <name type="scientific">Diaporthe australafricana</name>
    <dbReference type="NCBI Taxonomy" id="127596"/>
    <lineage>
        <taxon>Eukaryota</taxon>
        <taxon>Fungi</taxon>
        <taxon>Dikarya</taxon>
        <taxon>Ascomycota</taxon>
        <taxon>Pezizomycotina</taxon>
        <taxon>Sordariomycetes</taxon>
        <taxon>Sordariomycetidae</taxon>
        <taxon>Diaporthales</taxon>
        <taxon>Diaporthaceae</taxon>
        <taxon>Diaporthe</taxon>
    </lineage>
</organism>
<comment type="caution">
    <text evidence="1">The sequence shown here is derived from an EMBL/GenBank/DDBJ whole genome shotgun (WGS) entry which is preliminary data.</text>
</comment>
<keyword evidence="2" id="KW-1185">Reference proteome</keyword>
<proteinExistence type="predicted"/>